<proteinExistence type="predicted"/>
<dbReference type="Proteomes" id="UP000515823">
    <property type="component" value="Chromosome"/>
</dbReference>
<dbReference type="InterPro" id="IPR029063">
    <property type="entry name" value="SAM-dependent_MTases_sf"/>
</dbReference>
<dbReference type="CDD" id="cd02440">
    <property type="entry name" value="AdoMet_MTases"/>
    <property type="match status" value="1"/>
</dbReference>
<name>A0A7G9G3Z9_9FIRM</name>
<dbReference type="AlphaFoldDB" id="A0A7G9G3Z9"/>
<dbReference type="SUPFAM" id="SSF53335">
    <property type="entry name" value="S-adenosyl-L-methionine-dependent methyltransferases"/>
    <property type="match status" value="1"/>
</dbReference>
<dbReference type="KEGG" id="qdo:H9Q78_14045"/>
<reference evidence="1 2" key="1">
    <citation type="submission" date="2020-08" db="EMBL/GenBank/DDBJ databases">
        <authorList>
            <person name="Liu C."/>
            <person name="Sun Q."/>
        </authorList>
    </citation>
    <scope>NUCLEOTIDE SEQUENCE [LARGE SCALE GENOMIC DNA]</scope>
    <source>
        <strain evidence="1 2">NSJ-38</strain>
    </source>
</reference>
<gene>
    <name evidence="1" type="ORF">H9Q78_14045</name>
</gene>
<accession>A0A7G9G3Z9</accession>
<keyword evidence="1" id="KW-0489">Methyltransferase</keyword>
<organism evidence="1 2">
    <name type="scientific">Qiania dongpingensis</name>
    <dbReference type="NCBI Taxonomy" id="2763669"/>
    <lineage>
        <taxon>Bacteria</taxon>
        <taxon>Bacillati</taxon>
        <taxon>Bacillota</taxon>
        <taxon>Clostridia</taxon>
        <taxon>Lachnospirales</taxon>
        <taxon>Lachnospiraceae</taxon>
        <taxon>Qiania</taxon>
    </lineage>
</organism>
<evidence type="ECO:0000313" key="2">
    <source>
        <dbReference type="Proteomes" id="UP000515823"/>
    </source>
</evidence>
<dbReference type="EMBL" id="CP060634">
    <property type="protein sequence ID" value="QNM05531.1"/>
    <property type="molecule type" value="Genomic_DNA"/>
</dbReference>
<sequence length="253" mass="28425">MELSKRLTAIGAMVDPGSRLADIGTDHGYLPIWLVEQGVIPSAIAMDINEGPLLRARAHIEEHGLDARISLRKSDGLEGLEPGEADTAVIAGMGGMLIIRILERGKRIAAGLRRLVLSPQSEIKEVRRYLLRNGYQIFAEDMAEEEGKYYVVIKAGYLQETADGKEGLGPDEEPWSYIEEKYGRYLLRTGKPVFLEYLKKEEDTLIKIRETLMEVRTKKADERLLQIDREILAVKEALFQAGAEKTGEESRKK</sequence>
<protein>
    <submittedName>
        <fullName evidence="1">SAM-dependent methyltransferase</fullName>
    </submittedName>
</protein>
<dbReference type="PIRSF" id="PIRSF018637">
    <property type="entry name" value="TrmK"/>
    <property type="match status" value="1"/>
</dbReference>
<dbReference type="Pfam" id="PF12847">
    <property type="entry name" value="Methyltransf_18"/>
    <property type="match status" value="1"/>
</dbReference>
<dbReference type="RefSeq" id="WP_249302607.1">
    <property type="nucleotide sequence ID" value="NZ_CP060634.1"/>
</dbReference>
<dbReference type="PANTHER" id="PTHR38451:SF1">
    <property type="entry name" value="TRNA (ADENINE(22)-N(1))-METHYLTRANSFERASE"/>
    <property type="match status" value="1"/>
</dbReference>
<dbReference type="InterPro" id="IPR006901">
    <property type="entry name" value="TrmK"/>
</dbReference>
<evidence type="ECO:0000313" key="1">
    <source>
        <dbReference type="EMBL" id="QNM05531.1"/>
    </source>
</evidence>
<dbReference type="GO" id="GO:0032259">
    <property type="term" value="P:methylation"/>
    <property type="evidence" value="ECO:0007669"/>
    <property type="project" value="UniProtKB-KW"/>
</dbReference>
<dbReference type="PANTHER" id="PTHR38451">
    <property type="entry name" value="TRNA (ADENINE(22)-N(1))-METHYLTRANSFERASE"/>
    <property type="match status" value="1"/>
</dbReference>
<dbReference type="GO" id="GO:0160105">
    <property type="term" value="F:tRNA (adenine(22)-N1)-methyltransferase activity"/>
    <property type="evidence" value="ECO:0007669"/>
    <property type="project" value="InterPro"/>
</dbReference>
<keyword evidence="1" id="KW-0808">Transferase</keyword>
<keyword evidence="2" id="KW-1185">Reference proteome</keyword>
<dbReference type="Gene3D" id="3.40.50.150">
    <property type="entry name" value="Vaccinia Virus protein VP39"/>
    <property type="match status" value="1"/>
</dbReference>